<feature type="compositionally biased region" description="Acidic residues" evidence="1">
    <location>
        <begin position="38"/>
        <end position="47"/>
    </location>
</feature>
<evidence type="ECO:0000256" key="1">
    <source>
        <dbReference type="SAM" id="MobiDB-lite"/>
    </source>
</evidence>
<keyword evidence="2" id="KW-1185">Reference proteome</keyword>
<evidence type="ECO:0000313" key="3">
    <source>
        <dbReference type="WBParaSite" id="PDA_v2.g3640.t1"/>
    </source>
</evidence>
<name>A0A914QJ72_9BILA</name>
<organism evidence="2 3">
    <name type="scientific">Panagrolaimus davidi</name>
    <dbReference type="NCBI Taxonomy" id="227884"/>
    <lineage>
        <taxon>Eukaryota</taxon>
        <taxon>Metazoa</taxon>
        <taxon>Ecdysozoa</taxon>
        <taxon>Nematoda</taxon>
        <taxon>Chromadorea</taxon>
        <taxon>Rhabditida</taxon>
        <taxon>Tylenchina</taxon>
        <taxon>Panagrolaimomorpha</taxon>
        <taxon>Panagrolaimoidea</taxon>
        <taxon>Panagrolaimidae</taxon>
        <taxon>Panagrolaimus</taxon>
    </lineage>
</organism>
<sequence length="75" mass="8045">MKVRKKKTPSPSAPSPGNAEKTKGGDVKTKGTLKQNDGDDDEEDDDETLRGVTSLKIDPKVPVSVDEPVPEANQK</sequence>
<evidence type="ECO:0000313" key="2">
    <source>
        <dbReference type="Proteomes" id="UP000887578"/>
    </source>
</evidence>
<protein>
    <submittedName>
        <fullName evidence="3">Uncharacterized protein</fullName>
    </submittedName>
</protein>
<dbReference type="Proteomes" id="UP000887578">
    <property type="component" value="Unplaced"/>
</dbReference>
<reference evidence="3" key="1">
    <citation type="submission" date="2022-11" db="UniProtKB">
        <authorList>
            <consortium name="WormBaseParasite"/>
        </authorList>
    </citation>
    <scope>IDENTIFICATION</scope>
</reference>
<dbReference type="WBParaSite" id="PDA_v2.g3640.t1">
    <property type="protein sequence ID" value="PDA_v2.g3640.t1"/>
    <property type="gene ID" value="PDA_v2.g3640"/>
</dbReference>
<proteinExistence type="predicted"/>
<feature type="region of interest" description="Disordered" evidence="1">
    <location>
        <begin position="1"/>
        <end position="75"/>
    </location>
</feature>
<feature type="compositionally biased region" description="Basic and acidic residues" evidence="1">
    <location>
        <begin position="20"/>
        <end position="29"/>
    </location>
</feature>
<accession>A0A914QJ72</accession>
<dbReference type="AlphaFoldDB" id="A0A914QJ72"/>